<gene>
    <name evidence="2" type="ORF">TrCOL_g11117</name>
</gene>
<evidence type="ECO:0000313" key="3">
    <source>
        <dbReference type="Proteomes" id="UP001165065"/>
    </source>
</evidence>
<keyword evidence="1" id="KW-0472">Membrane</keyword>
<dbReference type="OrthoDB" id="10410913at2759"/>
<keyword evidence="3" id="KW-1185">Reference proteome</keyword>
<name>A0A9W7GMB2_9STRA</name>
<keyword evidence="1" id="KW-1133">Transmembrane helix</keyword>
<comment type="caution">
    <text evidence="2">The sequence shown here is derived from an EMBL/GenBank/DDBJ whole genome shotgun (WGS) entry which is preliminary data.</text>
</comment>
<organism evidence="2 3">
    <name type="scientific">Triparma columacea</name>
    <dbReference type="NCBI Taxonomy" id="722753"/>
    <lineage>
        <taxon>Eukaryota</taxon>
        <taxon>Sar</taxon>
        <taxon>Stramenopiles</taxon>
        <taxon>Ochrophyta</taxon>
        <taxon>Bolidophyceae</taxon>
        <taxon>Parmales</taxon>
        <taxon>Triparmaceae</taxon>
        <taxon>Triparma</taxon>
    </lineage>
</organism>
<reference evidence="3" key="1">
    <citation type="journal article" date="2023" name="Commun. Biol.">
        <title>Genome analysis of Parmales, the sister group of diatoms, reveals the evolutionary specialization of diatoms from phago-mixotrophs to photoautotrophs.</title>
        <authorList>
            <person name="Ban H."/>
            <person name="Sato S."/>
            <person name="Yoshikawa S."/>
            <person name="Yamada K."/>
            <person name="Nakamura Y."/>
            <person name="Ichinomiya M."/>
            <person name="Sato N."/>
            <person name="Blanc-Mathieu R."/>
            <person name="Endo H."/>
            <person name="Kuwata A."/>
            <person name="Ogata H."/>
        </authorList>
    </citation>
    <scope>NUCLEOTIDE SEQUENCE [LARGE SCALE GENOMIC DNA]</scope>
</reference>
<proteinExistence type="predicted"/>
<evidence type="ECO:0000256" key="1">
    <source>
        <dbReference type="SAM" id="Phobius"/>
    </source>
</evidence>
<dbReference type="AlphaFoldDB" id="A0A9W7GMB2"/>
<dbReference type="EMBL" id="BRYA01000322">
    <property type="protein sequence ID" value="GMI46988.1"/>
    <property type="molecule type" value="Genomic_DNA"/>
</dbReference>
<evidence type="ECO:0000313" key="2">
    <source>
        <dbReference type="EMBL" id="GMI46988.1"/>
    </source>
</evidence>
<protein>
    <submittedName>
        <fullName evidence="2">Uncharacterized protein</fullName>
    </submittedName>
</protein>
<feature type="transmembrane region" description="Helical" evidence="1">
    <location>
        <begin position="12"/>
        <end position="34"/>
    </location>
</feature>
<accession>A0A9W7GMB2</accession>
<keyword evidence="1" id="KW-0812">Transmembrane</keyword>
<feature type="transmembrane region" description="Helical" evidence="1">
    <location>
        <begin position="54"/>
        <end position="81"/>
    </location>
</feature>
<sequence>MGALADGDFENYSYQGVVAVCLSIITGLSGRAYLDNEDPLKSMKVCGAVLFVKALALAVFIFFMLTLSLTFTSLMTLLWLWRFLKYWRLYKIQRTDESMGSDATRYSLMNNA</sequence>
<dbReference type="Proteomes" id="UP001165065">
    <property type="component" value="Unassembled WGS sequence"/>
</dbReference>